<dbReference type="EMBL" id="JACHVS010000001">
    <property type="protein sequence ID" value="MBB2995511.1"/>
    <property type="molecule type" value="Genomic_DNA"/>
</dbReference>
<organism evidence="2 3">
    <name type="scientific">Paeniglutamicibacter cryotolerans</name>
    <dbReference type="NCBI Taxonomy" id="670079"/>
    <lineage>
        <taxon>Bacteria</taxon>
        <taxon>Bacillati</taxon>
        <taxon>Actinomycetota</taxon>
        <taxon>Actinomycetes</taxon>
        <taxon>Micrococcales</taxon>
        <taxon>Micrococcaceae</taxon>
        <taxon>Paeniglutamicibacter</taxon>
    </lineage>
</organism>
<accession>A0A839QU06</accession>
<proteinExistence type="predicted"/>
<comment type="caution">
    <text evidence="2">The sequence shown here is derived from an EMBL/GenBank/DDBJ whole genome shotgun (WGS) entry which is preliminary data.</text>
</comment>
<feature type="region of interest" description="Disordered" evidence="1">
    <location>
        <begin position="65"/>
        <end position="94"/>
    </location>
</feature>
<protein>
    <submittedName>
        <fullName evidence="2">Uncharacterized protein</fullName>
    </submittedName>
</protein>
<dbReference type="AlphaFoldDB" id="A0A839QU06"/>
<reference evidence="2 3" key="1">
    <citation type="submission" date="2020-08" db="EMBL/GenBank/DDBJ databases">
        <title>Sequencing the genomes of 1000 actinobacteria strains.</title>
        <authorList>
            <person name="Klenk H.-P."/>
        </authorList>
    </citation>
    <scope>NUCLEOTIDE SEQUENCE [LARGE SCALE GENOMIC DNA]</scope>
    <source>
        <strain evidence="2 3">DSM 22826</strain>
    </source>
</reference>
<evidence type="ECO:0000256" key="1">
    <source>
        <dbReference type="SAM" id="MobiDB-lite"/>
    </source>
</evidence>
<evidence type="ECO:0000313" key="2">
    <source>
        <dbReference type="EMBL" id="MBB2995511.1"/>
    </source>
</evidence>
<gene>
    <name evidence="2" type="ORF">E9229_001702</name>
</gene>
<name>A0A839QU06_9MICC</name>
<dbReference type="Proteomes" id="UP000523000">
    <property type="component" value="Unassembled WGS sequence"/>
</dbReference>
<keyword evidence="3" id="KW-1185">Reference proteome</keyword>
<dbReference type="RefSeq" id="WP_183510761.1">
    <property type="nucleotide sequence ID" value="NZ_BAABGK010000110.1"/>
</dbReference>
<sequence>MDTIRSKGPAFLVPEYYWLMTVIVSVEAYCPGEVPVGMSRLSPALTVALPSAFMCAKVRDSDGFHRGARSEGDAGGNDGMRTPAQGTAGKAAGA</sequence>
<evidence type="ECO:0000313" key="3">
    <source>
        <dbReference type="Proteomes" id="UP000523000"/>
    </source>
</evidence>